<evidence type="ECO:0000313" key="3">
    <source>
        <dbReference type="Proteomes" id="UP001459277"/>
    </source>
</evidence>
<gene>
    <name evidence="2" type="ORF">SO802_033880</name>
</gene>
<dbReference type="Pfam" id="PF08284">
    <property type="entry name" value="RVP_2"/>
    <property type="match status" value="1"/>
</dbReference>
<dbReference type="Gene3D" id="2.40.70.10">
    <property type="entry name" value="Acid Proteases"/>
    <property type="match status" value="1"/>
</dbReference>
<dbReference type="InterPro" id="IPR021109">
    <property type="entry name" value="Peptidase_aspartic_dom_sf"/>
</dbReference>
<sequence>MEEEEAGQFTRWEAFVRALHIRFGATAYDDPMETLTRLRQAGSVALYKGQFEALSNKIKELSEKCKLSGASRRNANPKPWNEGIKNSILGPPPVIKNDPKGSKLPIQKISLAQVEERRKKGLCYYCEDKWHIGHKCRTLRIFLMEGLQEVPKEVKPNVELEEVSDVYNSQQELHQFEESRCPERFAEITLYALLGSLSPGTMRVWGRINHQDMVILIDSGSTHNFQDEALWKLLKLPISTQDCFEVKVANGDVLQTKGACHEVQIKLQRTFFQMDLNVLPLGGCDVVLRS</sequence>
<evidence type="ECO:0000256" key="1">
    <source>
        <dbReference type="SAM" id="MobiDB-lite"/>
    </source>
</evidence>
<protein>
    <recommendedName>
        <fullName evidence="4">Retrotransposon gag domain-containing protein</fullName>
    </recommendedName>
</protein>
<dbReference type="CDD" id="cd00303">
    <property type="entry name" value="retropepsin_like"/>
    <property type="match status" value="1"/>
</dbReference>
<comment type="caution">
    <text evidence="2">The sequence shown here is derived from an EMBL/GenBank/DDBJ whole genome shotgun (WGS) entry which is preliminary data.</text>
</comment>
<organism evidence="2 3">
    <name type="scientific">Lithocarpus litseifolius</name>
    <dbReference type="NCBI Taxonomy" id="425828"/>
    <lineage>
        <taxon>Eukaryota</taxon>
        <taxon>Viridiplantae</taxon>
        <taxon>Streptophyta</taxon>
        <taxon>Embryophyta</taxon>
        <taxon>Tracheophyta</taxon>
        <taxon>Spermatophyta</taxon>
        <taxon>Magnoliopsida</taxon>
        <taxon>eudicotyledons</taxon>
        <taxon>Gunneridae</taxon>
        <taxon>Pentapetalae</taxon>
        <taxon>rosids</taxon>
        <taxon>fabids</taxon>
        <taxon>Fagales</taxon>
        <taxon>Fagaceae</taxon>
        <taxon>Lithocarpus</taxon>
    </lineage>
</organism>
<keyword evidence="3" id="KW-1185">Reference proteome</keyword>
<dbReference type="EMBL" id="JAZDWU010000012">
    <property type="protein sequence ID" value="KAK9984355.1"/>
    <property type="molecule type" value="Genomic_DNA"/>
</dbReference>
<dbReference type="Proteomes" id="UP001459277">
    <property type="component" value="Unassembled WGS sequence"/>
</dbReference>
<reference evidence="2 3" key="1">
    <citation type="submission" date="2024-01" db="EMBL/GenBank/DDBJ databases">
        <title>A telomere-to-telomere, gap-free genome of sweet tea (Lithocarpus litseifolius).</title>
        <authorList>
            <person name="Zhou J."/>
        </authorList>
    </citation>
    <scope>NUCLEOTIDE SEQUENCE [LARGE SCALE GENOMIC DNA]</scope>
    <source>
        <strain evidence="2">Zhou-2022a</strain>
        <tissue evidence="2">Leaf</tissue>
    </source>
</reference>
<proteinExistence type="predicted"/>
<feature type="region of interest" description="Disordered" evidence="1">
    <location>
        <begin position="68"/>
        <end position="92"/>
    </location>
</feature>
<dbReference type="AlphaFoldDB" id="A0AAW2BHJ0"/>
<evidence type="ECO:0000313" key="2">
    <source>
        <dbReference type="EMBL" id="KAK9984355.1"/>
    </source>
</evidence>
<evidence type="ECO:0008006" key="4">
    <source>
        <dbReference type="Google" id="ProtNLM"/>
    </source>
</evidence>
<name>A0AAW2BHJ0_9ROSI</name>
<accession>A0AAW2BHJ0</accession>